<reference evidence="2 3" key="1">
    <citation type="submission" date="2016-07" db="EMBL/GenBank/DDBJ databases">
        <title>Pervasive Adenine N6-methylation of Active Genes in Fungi.</title>
        <authorList>
            <consortium name="DOE Joint Genome Institute"/>
            <person name="Mondo S.J."/>
            <person name="Dannebaum R.O."/>
            <person name="Kuo R.C."/>
            <person name="Labutti K."/>
            <person name="Haridas S."/>
            <person name="Kuo A."/>
            <person name="Salamov A."/>
            <person name="Ahrendt S.R."/>
            <person name="Lipzen A."/>
            <person name="Sullivan W."/>
            <person name="Andreopoulos W.B."/>
            <person name="Clum A."/>
            <person name="Lindquist E."/>
            <person name="Daum C."/>
            <person name="Ramamoorthy G.K."/>
            <person name="Gryganskyi A."/>
            <person name="Culley D."/>
            <person name="Magnuson J.K."/>
            <person name="James T.Y."/>
            <person name="O'Malley M.A."/>
            <person name="Stajich J.E."/>
            <person name="Spatafora J.W."/>
            <person name="Visel A."/>
            <person name="Grigoriev I.V."/>
        </authorList>
    </citation>
    <scope>NUCLEOTIDE SEQUENCE [LARGE SCALE GENOMIC DNA]</scope>
    <source>
        <strain evidence="2 3">CBS 115471</strain>
    </source>
</reference>
<dbReference type="AlphaFoldDB" id="A0A1Y1ZLP8"/>
<keyword evidence="3" id="KW-1185">Reference proteome</keyword>
<accession>A0A1Y1ZLP8</accession>
<protein>
    <submittedName>
        <fullName evidence="2">Uncharacterized protein</fullName>
    </submittedName>
</protein>
<name>A0A1Y1ZLP8_9PLEO</name>
<dbReference type="EMBL" id="MCFA01000064">
    <property type="protein sequence ID" value="ORY11162.1"/>
    <property type="molecule type" value="Genomic_DNA"/>
</dbReference>
<keyword evidence="1" id="KW-0732">Signal</keyword>
<dbReference type="Proteomes" id="UP000193144">
    <property type="component" value="Unassembled WGS sequence"/>
</dbReference>
<feature type="signal peptide" evidence="1">
    <location>
        <begin position="1"/>
        <end position="21"/>
    </location>
</feature>
<proteinExistence type="predicted"/>
<evidence type="ECO:0000256" key="1">
    <source>
        <dbReference type="SAM" id="SignalP"/>
    </source>
</evidence>
<evidence type="ECO:0000313" key="2">
    <source>
        <dbReference type="EMBL" id="ORY11162.1"/>
    </source>
</evidence>
<gene>
    <name evidence="2" type="ORF">BCR34DRAFT_565767</name>
</gene>
<organism evidence="2 3">
    <name type="scientific">Clohesyomyces aquaticus</name>
    <dbReference type="NCBI Taxonomy" id="1231657"/>
    <lineage>
        <taxon>Eukaryota</taxon>
        <taxon>Fungi</taxon>
        <taxon>Dikarya</taxon>
        <taxon>Ascomycota</taxon>
        <taxon>Pezizomycotina</taxon>
        <taxon>Dothideomycetes</taxon>
        <taxon>Pleosporomycetidae</taxon>
        <taxon>Pleosporales</taxon>
        <taxon>Lindgomycetaceae</taxon>
        <taxon>Clohesyomyces</taxon>
    </lineage>
</organism>
<evidence type="ECO:0000313" key="3">
    <source>
        <dbReference type="Proteomes" id="UP000193144"/>
    </source>
</evidence>
<sequence>MHFQPTISLLTLLFTTTSASALLPRIDGCPPLAPWPAGNPGNYWYHTCCAYNLDAATCCNRDDPKPVVLGDKVLKPCSDASFQ</sequence>
<feature type="chain" id="PRO_5012892250" evidence="1">
    <location>
        <begin position="22"/>
        <end position="83"/>
    </location>
</feature>
<comment type="caution">
    <text evidence="2">The sequence shown here is derived from an EMBL/GenBank/DDBJ whole genome shotgun (WGS) entry which is preliminary data.</text>
</comment>
<dbReference type="OrthoDB" id="3780813at2759"/>